<dbReference type="EMBL" id="CM017879">
    <property type="protein sequence ID" value="KAG1358589.1"/>
    <property type="molecule type" value="Genomic_DNA"/>
</dbReference>
<feature type="region of interest" description="Disordered" evidence="1">
    <location>
        <begin position="1"/>
        <end position="27"/>
    </location>
</feature>
<evidence type="ECO:0000256" key="1">
    <source>
        <dbReference type="SAM" id="MobiDB-lite"/>
    </source>
</evidence>
<organism evidence="2 3">
    <name type="scientific">Cocos nucifera</name>
    <name type="common">Coconut palm</name>
    <dbReference type="NCBI Taxonomy" id="13894"/>
    <lineage>
        <taxon>Eukaryota</taxon>
        <taxon>Viridiplantae</taxon>
        <taxon>Streptophyta</taxon>
        <taxon>Embryophyta</taxon>
        <taxon>Tracheophyta</taxon>
        <taxon>Spermatophyta</taxon>
        <taxon>Magnoliopsida</taxon>
        <taxon>Liliopsida</taxon>
        <taxon>Arecaceae</taxon>
        <taxon>Arecoideae</taxon>
        <taxon>Cocoseae</taxon>
        <taxon>Attaleinae</taxon>
        <taxon>Cocos</taxon>
    </lineage>
</organism>
<feature type="compositionally biased region" description="Low complexity" evidence="1">
    <location>
        <begin position="114"/>
        <end position="129"/>
    </location>
</feature>
<feature type="region of interest" description="Disordered" evidence="1">
    <location>
        <begin position="106"/>
        <end position="129"/>
    </location>
</feature>
<evidence type="ECO:0000313" key="3">
    <source>
        <dbReference type="Proteomes" id="UP000797356"/>
    </source>
</evidence>
<feature type="compositionally biased region" description="Basic residues" evidence="1">
    <location>
        <begin position="1"/>
        <end position="13"/>
    </location>
</feature>
<reference evidence="2" key="1">
    <citation type="journal article" date="2017" name="Gigascience">
        <title>The genome draft of coconut (Cocos nucifera).</title>
        <authorList>
            <person name="Xiao Y."/>
            <person name="Xu P."/>
            <person name="Fan H."/>
            <person name="Baudouin L."/>
            <person name="Xia W."/>
            <person name="Bocs S."/>
            <person name="Xu J."/>
            <person name="Li Q."/>
            <person name="Guo A."/>
            <person name="Zhou L."/>
            <person name="Li J."/>
            <person name="Wu Y."/>
            <person name="Ma Z."/>
            <person name="Armero A."/>
            <person name="Issali A.E."/>
            <person name="Liu N."/>
            <person name="Peng M."/>
            <person name="Yang Y."/>
        </authorList>
    </citation>
    <scope>NUCLEOTIDE SEQUENCE</scope>
    <source>
        <tissue evidence="2">Spear leaf of Hainan Tall coconut</tissue>
    </source>
</reference>
<name>A0A8K0N5S6_COCNU</name>
<dbReference type="Proteomes" id="UP000797356">
    <property type="component" value="Chromosome 8"/>
</dbReference>
<dbReference type="SUPFAM" id="SSF81383">
    <property type="entry name" value="F-box domain"/>
    <property type="match status" value="1"/>
</dbReference>
<dbReference type="Gene3D" id="1.20.1280.50">
    <property type="match status" value="1"/>
</dbReference>
<gene>
    <name evidence="2" type="ORF">COCNU_08G000350</name>
</gene>
<accession>A0A8K0N5S6</accession>
<protein>
    <recommendedName>
        <fullName evidence="4">F-box domain-containing protein</fullName>
    </recommendedName>
</protein>
<proteinExistence type="predicted"/>
<reference evidence="2" key="2">
    <citation type="submission" date="2019-07" db="EMBL/GenBank/DDBJ databases">
        <authorList>
            <person name="Yang Y."/>
            <person name="Bocs S."/>
            <person name="Baudouin L."/>
        </authorList>
    </citation>
    <scope>NUCLEOTIDE SEQUENCE</scope>
    <source>
        <tissue evidence="2">Spear leaf of Hainan Tall coconut</tissue>
    </source>
</reference>
<evidence type="ECO:0008006" key="4">
    <source>
        <dbReference type="Google" id="ProtNLM"/>
    </source>
</evidence>
<comment type="caution">
    <text evidence="2">The sequence shown here is derived from an EMBL/GenBank/DDBJ whole genome shotgun (WGS) entry which is preliminary data.</text>
</comment>
<keyword evidence="3" id="KW-1185">Reference proteome</keyword>
<sequence>MEAAAGRRKRRRSGGSPSGGADHPAPQGRAALNDALLLLIFDRLHSLRDVFVFAAVCRTWRAVCLPFSTLLPSRPLSSSAPLAKPSLPEFPGAAFAVPTYAISSPPPNPPPPIALSSPAELSLTPSSATPTATSSLVAVALSSPTLLPAMSSSLHCSPATNSPPSAAQP</sequence>
<dbReference type="InterPro" id="IPR036047">
    <property type="entry name" value="F-box-like_dom_sf"/>
</dbReference>
<evidence type="ECO:0000313" key="2">
    <source>
        <dbReference type="EMBL" id="KAG1358589.1"/>
    </source>
</evidence>
<dbReference type="AlphaFoldDB" id="A0A8K0N5S6"/>